<evidence type="ECO:0000313" key="4">
    <source>
        <dbReference type="Proteomes" id="UP001293593"/>
    </source>
</evidence>
<feature type="compositionally biased region" description="Basic and acidic residues" evidence="1">
    <location>
        <begin position="443"/>
        <end position="459"/>
    </location>
</feature>
<evidence type="ECO:0000313" key="3">
    <source>
        <dbReference type="EMBL" id="KAK4280828.1"/>
    </source>
</evidence>
<dbReference type="AlphaFoldDB" id="A0AAE1N0M2"/>
<comment type="caution">
    <text evidence="3">The sequence shown here is derived from an EMBL/GenBank/DDBJ whole genome shotgun (WGS) entry which is preliminary data.</text>
</comment>
<sequence length="574" mass="63730">MAMVVLKKKNVAPDSGSTEDDDLLRRDSKKIKNGTCLDKEEWPSLSRQGAKVWEPGKTFAERLQGINLMQVTVDAGEDARMQSENISSDSEMDDSEPLCKISEDVNRNFPKFVFSGKMTKRLHKAWKCAVIVKLLGRSIGYRNLLTILQTLWAKRGVISLINVGNGFFVVKLTNREDYMNALTGGPWMIFDHYLTVRPWEPLFNPWRATIDKVAVWVRMPKLPLEFYDKEALTWIGNRIGETLKIDFNTSCQLRGHYARICVLIDLSKQLMPGFTLAGEDYYVEYEGLHGLCANCGVFGHKMEQCKAGVCSGSSSSMVNRGEKNREDVESEAVVQCEDVWKVVKKSPRKKKEAKDNLNNKQSIQGKGSRFGVLADGVKEREYTEGESGQQVASFVGDVVGFSAGGNDGVKNSRNAVRNKESGGSRKHGKAKKVIGDNGTTKMDQCESRSEKRQRDQRGENEILRLTWGENSGGEITMVGPVESSKVNNSNENNSVEAITSNKGPTHLVNMVGPVELFNGNEEMVVETTLDPGDAKQVLGPSGKFWADSQLEDNMEEENVVAPFNADAGPSKYLA</sequence>
<dbReference type="PANTHER" id="PTHR31286:SF99">
    <property type="entry name" value="DUF4283 DOMAIN-CONTAINING PROTEIN"/>
    <property type="match status" value="1"/>
</dbReference>
<protein>
    <recommendedName>
        <fullName evidence="2">DUF4283 domain-containing protein</fullName>
    </recommendedName>
</protein>
<keyword evidence="4" id="KW-1185">Reference proteome</keyword>
<reference evidence="3" key="1">
    <citation type="submission" date="2023-10" db="EMBL/GenBank/DDBJ databases">
        <title>Chromosome-level genome of the transformable northern wattle, Acacia crassicarpa.</title>
        <authorList>
            <person name="Massaro I."/>
            <person name="Sinha N.R."/>
            <person name="Poethig S."/>
            <person name="Leichty A.R."/>
        </authorList>
    </citation>
    <scope>NUCLEOTIDE SEQUENCE</scope>
    <source>
        <strain evidence="3">Acra3RX</strain>
        <tissue evidence="3">Leaf</tissue>
    </source>
</reference>
<feature type="compositionally biased region" description="Basic residues" evidence="1">
    <location>
        <begin position="1"/>
        <end position="10"/>
    </location>
</feature>
<proteinExistence type="predicted"/>
<name>A0AAE1N0M2_9FABA</name>
<accession>A0AAE1N0M2</accession>
<dbReference type="InterPro" id="IPR040256">
    <property type="entry name" value="At4g02000-like"/>
</dbReference>
<dbReference type="Pfam" id="PF14111">
    <property type="entry name" value="DUF4283"/>
    <property type="match status" value="1"/>
</dbReference>
<feature type="region of interest" description="Disordered" evidence="1">
    <location>
        <begin position="402"/>
        <end position="459"/>
    </location>
</feature>
<dbReference type="Proteomes" id="UP001293593">
    <property type="component" value="Unassembled WGS sequence"/>
</dbReference>
<dbReference type="EMBL" id="JAWXYG010000002">
    <property type="protein sequence ID" value="KAK4280828.1"/>
    <property type="molecule type" value="Genomic_DNA"/>
</dbReference>
<dbReference type="InterPro" id="IPR025558">
    <property type="entry name" value="DUF4283"/>
</dbReference>
<organism evidence="3 4">
    <name type="scientific">Acacia crassicarpa</name>
    <name type="common">northern wattle</name>
    <dbReference type="NCBI Taxonomy" id="499986"/>
    <lineage>
        <taxon>Eukaryota</taxon>
        <taxon>Viridiplantae</taxon>
        <taxon>Streptophyta</taxon>
        <taxon>Embryophyta</taxon>
        <taxon>Tracheophyta</taxon>
        <taxon>Spermatophyta</taxon>
        <taxon>Magnoliopsida</taxon>
        <taxon>eudicotyledons</taxon>
        <taxon>Gunneridae</taxon>
        <taxon>Pentapetalae</taxon>
        <taxon>rosids</taxon>
        <taxon>fabids</taxon>
        <taxon>Fabales</taxon>
        <taxon>Fabaceae</taxon>
        <taxon>Caesalpinioideae</taxon>
        <taxon>mimosoid clade</taxon>
        <taxon>Acacieae</taxon>
        <taxon>Acacia</taxon>
    </lineage>
</organism>
<evidence type="ECO:0000259" key="2">
    <source>
        <dbReference type="Pfam" id="PF14111"/>
    </source>
</evidence>
<feature type="domain" description="DUF4283" evidence="2">
    <location>
        <begin position="124"/>
        <end position="206"/>
    </location>
</feature>
<dbReference type="PANTHER" id="PTHR31286">
    <property type="entry name" value="GLYCINE-RICH CELL WALL STRUCTURAL PROTEIN 1.8-LIKE"/>
    <property type="match status" value="1"/>
</dbReference>
<evidence type="ECO:0000256" key="1">
    <source>
        <dbReference type="SAM" id="MobiDB-lite"/>
    </source>
</evidence>
<gene>
    <name evidence="3" type="ORF">QN277_012399</name>
</gene>
<feature type="region of interest" description="Disordered" evidence="1">
    <location>
        <begin position="1"/>
        <end position="26"/>
    </location>
</feature>